<dbReference type="Gene3D" id="2.40.10.10">
    <property type="entry name" value="Trypsin-like serine proteases"/>
    <property type="match status" value="2"/>
</dbReference>
<keyword evidence="3" id="KW-1185">Reference proteome</keyword>
<dbReference type="Proteomes" id="UP000002357">
    <property type="component" value="Plasmid pSCL4"/>
</dbReference>
<reference evidence="2 3" key="1">
    <citation type="journal article" date="2010" name="Genome Biol. Evol.">
        <title>The sequence of a 1.8-mb bacterial linear plasmid reveals a rich evolutionary reservoir of secondary metabolic pathways.</title>
        <authorList>
            <person name="Medema M.H."/>
            <person name="Trefzer A."/>
            <person name="Kovalchuk A."/>
            <person name="van den Berg M."/>
            <person name="Mueller U."/>
            <person name="Heijne W."/>
            <person name="Wu L."/>
            <person name="Alam M.T."/>
            <person name="Ronning C.M."/>
            <person name="Nierman W.C."/>
            <person name="Bovenberg R.A.L."/>
            <person name="Breitling R."/>
            <person name="Takano E."/>
        </authorList>
    </citation>
    <scope>NUCLEOTIDE SEQUENCE [LARGE SCALE GENOMIC DNA]</scope>
    <source>
        <strain evidence="3">ATCC 27064 / DSM 738 / JCM 4710 / NBRC 13307 / NCIMB 12785 / NRRL 3585 / VKM Ac-602</strain>
        <plasmid evidence="2">pSCL4</plasmid>
    </source>
</reference>
<evidence type="ECO:0000256" key="1">
    <source>
        <dbReference type="SAM" id="MobiDB-lite"/>
    </source>
</evidence>
<dbReference type="InterPro" id="IPR043504">
    <property type="entry name" value="Peptidase_S1_PA_chymotrypsin"/>
</dbReference>
<feature type="compositionally biased region" description="Low complexity" evidence="1">
    <location>
        <begin position="90"/>
        <end position="113"/>
    </location>
</feature>
<dbReference type="EMBL" id="CM000914">
    <property type="protein sequence ID" value="EFG04030.2"/>
    <property type="molecule type" value="Genomic_DNA"/>
</dbReference>
<evidence type="ECO:0000313" key="3">
    <source>
        <dbReference type="Proteomes" id="UP000002357"/>
    </source>
</evidence>
<dbReference type="InterPro" id="IPR009003">
    <property type="entry name" value="Peptidase_S1_PA"/>
</dbReference>
<evidence type="ECO:0000313" key="2">
    <source>
        <dbReference type="EMBL" id="EFG04030.2"/>
    </source>
</evidence>
<accession>B5GRI7</accession>
<sequence>MLISRRPFAVTVSAFGHTSRRTRKVPMRTGRITLTTLAAAATLCTVLTPATAVAQERPAGSPTGTATAVNTLSRAQLDAYWTPERLRTAKPAPAPKAVPGTRPTPRAATAPTGKPVHVPATRPTADGAPKARSSVWGTVGRLHFSVPGRGNFVCSANVVTSNNRSVVATARHCGFGEGGTNYRFAPGYNKGATPQGWWGWRSAGWVTGGGQENDNAFLVLDTPGGRRVQDVVGSTGLGFNWTSGYARILGLPGGEGKDFAVWCGGQGFAGPDGQRLMNNCNGMTGGASGGAWIENYQPDGSATQTGAYSGSFGAAAAASSFRTEAFNVWNGAQNTW</sequence>
<organism evidence="2 3">
    <name type="scientific">Streptomyces clavuligerus</name>
    <dbReference type="NCBI Taxonomy" id="1901"/>
    <lineage>
        <taxon>Bacteria</taxon>
        <taxon>Bacillati</taxon>
        <taxon>Actinomycetota</taxon>
        <taxon>Actinomycetes</taxon>
        <taxon>Kitasatosporales</taxon>
        <taxon>Streptomycetaceae</taxon>
        <taxon>Streptomyces</taxon>
    </lineage>
</organism>
<feature type="region of interest" description="Disordered" evidence="1">
    <location>
        <begin position="90"/>
        <end position="132"/>
    </location>
</feature>
<gene>
    <name evidence="2" type="ORF">SCLAV_p0541</name>
</gene>
<dbReference type="SUPFAM" id="SSF50494">
    <property type="entry name" value="Trypsin-like serine proteases"/>
    <property type="match status" value="1"/>
</dbReference>
<name>B5GRI7_STRCL</name>
<dbReference type="eggNOG" id="COG3591">
    <property type="taxonomic scope" value="Bacteria"/>
</dbReference>
<dbReference type="AlphaFoldDB" id="B5GRI7"/>
<keyword evidence="2" id="KW-0614">Plasmid</keyword>
<protein>
    <submittedName>
        <fullName evidence="2">Putative peptidase</fullName>
    </submittedName>
</protein>
<proteinExistence type="predicted"/>
<geneLocation type="plasmid" evidence="2 3">
    <name>pSCL4</name>
</geneLocation>
<dbReference type="OrthoDB" id="3507155at2"/>